<evidence type="ECO:0000313" key="2">
    <source>
        <dbReference type="Proteomes" id="UP000184520"/>
    </source>
</evidence>
<evidence type="ECO:0000313" key="1">
    <source>
        <dbReference type="EMBL" id="SHG93627.1"/>
    </source>
</evidence>
<gene>
    <name evidence="1" type="ORF">SAMN05216361_3373</name>
</gene>
<name>A0A1M5NVV4_9ALTE</name>
<accession>A0A1M5NVV4</accession>
<sequence>MWPFNVVLRTVVSVTTIVALSSLNAYAFKVRNCEGVEVEYIKQLHQKSAFIEDNASDRVFGKEALSTAETCQLQSKIISDGLGFTLYRLNSESTNYILLHNAFDGSSQLYGPFAAHLALQSGAASEVKN</sequence>
<dbReference type="EMBL" id="FQWD01000005">
    <property type="protein sequence ID" value="SHG93627.1"/>
    <property type="molecule type" value="Genomic_DNA"/>
</dbReference>
<dbReference type="AlphaFoldDB" id="A0A1M5NVV4"/>
<proteinExistence type="predicted"/>
<dbReference type="Proteomes" id="UP000184520">
    <property type="component" value="Unassembled WGS sequence"/>
</dbReference>
<reference evidence="2" key="1">
    <citation type="submission" date="2016-11" db="EMBL/GenBank/DDBJ databases">
        <authorList>
            <person name="Varghese N."/>
            <person name="Submissions S."/>
        </authorList>
    </citation>
    <scope>NUCLEOTIDE SEQUENCE [LARGE SCALE GENOMIC DNA]</scope>
    <source>
        <strain evidence="2">CGMCC 1.8995</strain>
    </source>
</reference>
<dbReference type="STRING" id="634436.SAMN05216361_3373"/>
<keyword evidence="2" id="KW-1185">Reference proteome</keyword>
<organism evidence="1 2">
    <name type="scientific">Marisediminitalea aggregata</name>
    <dbReference type="NCBI Taxonomy" id="634436"/>
    <lineage>
        <taxon>Bacteria</taxon>
        <taxon>Pseudomonadati</taxon>
        <taxon>Pseudomonadota</taxon>
        <taxon>Gammaproteobacteria</taxon>
        <taxon>Alteromonadales</taxon>
        <taxon>Alteromonadaceae</taxon>
        <taxon>Marisediminitalea</taxon>
    </lineage>
</organism>
<protein>
    <submittedName>
        <fullName evidence="1">Uncharacterized protein</fullName>
    </submittedName>
</protein>